<comment type="caution">
    <text evidence="1">The sequence shown here is derived from an EMBL/GenBank/DDBJ whole genome shotgun (WGS) entry which is preliminary data.</text>
</comment>
<proteinExistence type="predicted"/>
<organism evidence="1 2">
    <name type="scientific">Lindgomyces ingoldianus</name>
    <dbReference type="NCBI Taxonomy" id="673940"/>
    <lineage>
        <taxon>Eukaryota</taxon>
        <taxon>Fungi</taxon>
        <taxon>Dikarya</taxon>
        <taxon>Ascomycota</taxon>
        <taxon>Pezizomycotina</taxon>
        <taxon>Dothideomycetes</taxon>
        <taxon>Pleosporomycetidae</taxon>
        <taxon>Pleosporales</taxon>
        <taxon>Lindgomycetaceae</taxon>
        <taxon>Lindgomyces</taxon>
    </lineage>
</organism>
<sequence>MIIPLLKPLLLLTLFSHTLASLTPKSGSEHLLIADTGVGHRSRPVTTWRTSLRGLSTIGTNSLNLLNFGNPTPENQPIGSSGLAVDRENGHVYVATGEGIKRTDMLGGNNVTIVSESATSLAISQSKLYFGIQSTGLIKRANLNGTNVEVFLNVSTGLDYSYTPSYIPAKASPGGIAIDEKQGWIYWSSVTFPEDLSSIRRASFADVEKYGAQNVTAEVLVENSGYPGQMRVIWDGDEGVGRLYWVERARYTNSPTALKRCTFSPPRPSTPKPNGGYVYTPETIISSVTHPAMFFKTDGVDNMNMSITSFTVDNASGRLWFTAMSNIRVMWAKLVGMGIDGANATWTVLNENVTDIGIPVGVEYVP</sequence>
<evidence type="ECO:0000313" key="1">
    <source>
        <dbReference type="EMBL" id="KAF2466595.1"/>
    </source>
</evidence>
<name>A0ACB6QKC9_9PLEO</name>
<keyword evidence="2" id="KW-1185">Reference proteome</keyword>
<protein>
    <submittedName>
        <fullName evidence="1">Uncharacterized protein</fullName>
    </submittedName>
</protein>
<dbReference type="EMBL" id="MU003524">
    <property type="protein sequence ID" value="KAF2466595.1"/>
    <property type="molecule type" value="Genomic_DNA"/>
</dbReference>
<dbReference type="Proteomes" id="UP000799755">
    <property type="component" value="Unassembled WGS sequence"/>
</dbReference>
<evidence type="ECO:0000313" key="2">
    <source>
        <dbReference type="Proteomes" id="UP000799755"/>
    </source>
</evidence>
<reference evidence="1" key="1">
    <citation type="journal article" date="2020" name="Stud. Mycol.">
        <title>101 Dothideomycetes genomes: a test case for predicting lifestyles and emergence of pathogens.</title>
        <authorList>
            <person name="Haridas S."/>
            <person name="Albert R."/>
            <person name="Binder M."/>
            <person name="Bloem J."/>
            <person name="Labutti K."/>
            <person name="Salamov A."/>
            <person name="Andreopoulos B."/>
            <person name="Baker S."/>
            <person name="Barry K."/>
            <person name="Bills G."/>
            <person name="Bluhm B."/>
            <person name="Cannon C."/>
            <person name="Castanera R."/>
            <person name="Culley D."/>
            <person name="Daum C."/>
            <person name="Ezra D."/>
            <person name="Gonzalez J."/>
            <person name="Henrissat B."/>
            <person name="Kuo A."/>
            <person name="Liang C."/>
            <person name="Lipzen A."/>
            <person name="Lutzoni F."/>
            <person name="Magnuson J."/>
            <person name="Mondo S."/>
            <person name="Nolan M."/>
            <person name="Ohm R."/>
            <person name="Pangilinan J."/>
            <person name="Park H.-J."/>
            <person name="Ramirez L."/>
            <person name="Alfaro M."/>
            <person name="Sun H."/>
            <person name="Tritt A."/>
            <person name="Yoshinaga Y."/>
            <person name="Zwiers L.-H."/>
            <person name="Turgeon B."/>
            <person name="Goodwin S."/>
            <person name="Spatafora J."/>
            <person name="Crous P."/>
            <person name="Grigoriev I."/>
        </authorList>
    </citation>
    <scope>NUCLEOTIDE SEQUENCE</scope>
    <source>
        <strain evidence="1">ATCC 200398</strain>
    </source>
</reference>
<gene>
    <name evidence="1" type="ORF">BDR25DRAFT_317588</name>
</gene>
<accession>A0ACB6QKC9</accession>